<reference evidence="1 2" key="1">
    <citation type="journal article" date="2014" name="PLoS Genet.">
        <title>Phylogenetically driven sequencing of extremely halophilic archaea reveals strategies for static and dynamic osmo-response.</title>
        <authorList>
            <person name="Becker E.A."/>
            <person name="Seitzer P.M."/>
            <person name="Tritt A."/>
            <person name="Larsen D."/>
            <person name="Krusor M."/>
            <person name="Yao A.I."/>
            <person name="Wu D."/>
            <person name="Madern D."/>
            <person name="Eisen J.A."/>
            <person name="Darling A.E."/>
            <person name="Facciotti M.T."/>
        </authorList>
    </citation>
    <scope>NUCLEOTIDE SEQUENCE [LARGE SCALE GENOMIC DNA]</scope>
    <source>
        <strain evidence="1 2">JCM 10989</strain>
    </source>
</reference>
<accession>M0A6N2</accession>
<sequence length="70" mass="7805">MSETVLEYQKDVLATVIDEAVYVGSASEAEAAQLHDRLADAESMQSVDRLWDDLSQEYEVLEAELEAKEA</sequence>
<dbReference type="RefSeq" id="WP_006652231.1">
    <property type="nucleotide sequence ID" value="NZ_AOIM01000013.1"/>
</dbReference>
<evidence type="ECO:0000313" key="2">
    <source>
        <dbReference type="Proteomes" id="UP000011519"/>
    </source>
</evidence>
<dbReference type="AlphaFoldDB" id="M0A6N2"/>
<gene>
    <name evidence="1" type="ORF">C483_04934</name>
</gene>
<dbReference type="EMBL" id="AOIM01000013">
    <property type="protein sequence ID" value="ELY93996.1"/>
    <property type="molecule type" value="Genomic_DNA"/>
</dbReference>
<evidence type="ECO:0000313" key="1">
    <source>
        <dbReference type="EMBL" id="ELY93996.1"/>
    </source>
</evidence>
<organism evidence="1 2">
    <name type="scientific">Natrialba hulunbeirensis JCM 10989</name>
    <dbReference type="NCBI Taxonomy" id="1227493"/>
    <lineage>
        <taxon>Archaea</taxon>
        <taxon>Methanobacteriati</taxon>
        <taxon>Methanobacteriota</taxon>
        <taxon>Stenosarchaea group</taxon>
        <taxon>Halobacteria</taxon>
        <taxon>Halobacteriales</taxon>
        <taxon>Natrialbaceae</taxon>
        <taxon>Natrialba</taxon>
    </lineage>
</organism>
<keyword evidence="2" id="KW-1185">Reference proteome</keyword>
<protein>
    <submittedName>
        <fullName evidence="1">Uncharacterized protein</fullName>
    </submittedName>
</protein>
<dbReference type="PATRIC" id="fig|1227493.4.peg.954"/>
<dbReference type="Proteomes" id="UP000011519">
    <property type="component" value="Unassembled WGS sequence"/>
</dbReference>
<proteinExistence type="predicted"/>
<comment type="caution">
    <text evidence="1">The sequence shown here is derived from an EMBL/GenBank/DDBJ whole genome shotgun (WGS) entry which is preliminary data.</text>
</comment>
<name>M0A6N2_9EURY</name>
<dbReference type="OrthoDB" id="194661at2157"/>